<dbReference type="SUPFAM" id="SSF52047">
    <property type="entry name" value="RNI-like"/>
    <property type="match status" value="1"/>
</dbReference>
<evidence type="ECO:0000313" key="2">
    <source>
        <dbReference type="Proteomes" id="UP000636479"/>
    </source>
</evidence>
<comment type="caution">
    <text evidence="1">The sequence shown here is derived from an EMBL/GenBank/DDBJ whole genome shotgun (WGS) entry which is preliminary data.</text>
</comment>
<gene>
    <name evidence="1" type="ORF">MIND_00894300</name>
</gene>
<dbReference type="Gene3D" id="3.80.10.10">
    <property type="entry name" value="Ribonuclease Inhibitor"/>
    <property type="match status" value="1"/>
</dbReference>
<keyword evidence="2" id="KW-1185">Reference proteome</keyword>
<dbReference type="AlphaFoldDB" id="A0A8H6SIL9"/>
<organism evidence="1 2">
    <name type="scientific">Mycena indigotica</name>
    <dbReference type="NCBI Taxonomy" id="2126181"/>
    <lineage>
        <taxon>Eukaryota</taxon>
        <taxon>Fungi</taxon>
        <taxon>Dikarya</taxon>
        <taxon>Basidiomycota</taxon>
        <taxon>Agaricomycotina</taxon>
        <taxon>Agaricomycetes</taxon>
        <taxon>Agaricomycetidae</taxon>
        <taxon>Agaricales</taxon>
        <taxon>Marasmiineae</taxon>
        <taxon>Mycenaceae</taxon>
        <taxon>Mycena</taxon>
    </lineage>
</organism>
<dbReference type="OrthoDB" id="2858653at2759"/>
<name>A0A8H6SIL9_9AGAR</name>
<dbReference type="PANTHER" id="PTHR42057:SF2">
    <property type="entry name" value="F-BOX DOMAIN PROTEIN (AFU_ORTHOLOGUE AFUA_4G00200)-RELATED"/>
    <property type="match status" value="1"/>
</dbReference>
<sequence length="386" mass="42836">MPLPPELLRLIAGNIDEQSTLLGLRLVSKGFGVIFTPLAFRLITVSDSLRRGQALAALQECEEELVSNIREIVFHGDPLSPTDNPSNWISVDVEEGLPRRRALQSAFAALNKFPKLEHLRLDFHNTWQEEDIVDIPEQPTHFLLLQNALFSALASCSPAPKLVSVTLHNVLAVPDAIYAQPEFQSFFSTLQTLDLSVLSDAESEGSYYQTPLATFWDTSMAHIVRSAKSARSLTIRSDQSTGAYPALSFAATCLPNLEELSLTKFVLDTSSPDSDVALFIVKHKRTLRRLELHDCTIDGGEDLQFPRPWFAVFNLFNDELIHLRSFVFQSIARRGRRAPIGAKFGYTRLDPGWGYMPLNEEDGPVQGADLDAPTLEGFLAAVAARS</sequence>
<accession>A0A8H6SIL9</accession>
<dbReference type="RefSeq" id="XP_037218833.1">
    <property type="nucleotide sequence ID" value="XM_037365591.1"/>
</dbReference>
<reference evidence="1" key="1">
    <citation type="submission" date="2020-05" db="EMBL/GenBank/DDBJ databases">
        <title>Mycena genomes resolve the evolution of fungal bioluminescence.</title>
        <authorList>
            <person name="Tsai I.J."/>
        </authorList>
    </citation>
    <scope>NUCLEOTIDE SEQUENCE</scope>
    <source>
        <strain evidence="1">171206Taipei</strain>
    </source>
</reference>
<proteinExistence type="predicted"/>
<dbReference type="InterPro" id="IPR032675">
    <property type="entry name" value="LRR_dom_sf"/>
</dbReference>
<dbReference type="Proteomes" id="UP000636479">
    <property type="component" value="Unassembled WGS sequence"/>
</dbReference>
<dbReference type="PANTHER" id="PTHR42057">
    <property type="entry name" value="F-BOX DOMAIN PROTEIN (AFU_ORTHOLOGUE AFUA_4G00200)"/>
    <property type="match status" value="1"/>
</dbReference>
<dbReference type="EMBL" id="JACAZF010000007">
    <property type="protein sequence ID" value="KAF7299445.1"/>
    <property type="molecule type" value="Genomic_DNA"/>
</dbReference>
<evidence type="ECO:0000313" key="1">
    <source>
        <dbReference type="EMBL" id="KAF7299445.1"/>
    </source>
</evidence>
<protein>
    <submittedName>
        <fullName evidence="1">Pribosyltran domain-containing protein</fullName>
    </submittedName>
</protein>
<dbReference type="GeneID" id="59348107"/>